<dbReference type="GO" id="GO:0016705">
    <property type="term" value="F:oxidoreductase activity, acting on paired donors, with incorporation or reduction of molecular oxygen"/>
    <property type="evidence" value="ECO:0007669"/>
    <property type="project" value="InterPro"/>
</dbReference>
<dbReference type="InterPro" id="IPR002397">
    <property type="entry name" value="Cyt_P450_B"/>
</dbReference>
<dbReference type="RefSeq" id="WP_115068347.1">
    <property type="nucleotide sequence ID" value="NZ_UHID01000005.1"/>
</dbReference>
<evidence type="ECO:0000313" key="9">
    <source>
        <dbReference type="Proteomes" id="UP000254150"/>
    </source>
</evidence>
<dbReference type="PANTHER" id="PTHR46696">
    <property type="entry name" value="P450, PUTATIVE (EUROFUNG)-RELATED"/>
    <property type="match status" value="1"/>
</dbReference>
<keyword evidence="4 7" id="KW-0560">Oxidoreductase</keyword>
<evidence type="ECO:0000313" key="8">
    <source>
        <dbReference type="EMBL" id="SUP34984.1"/>
    </source>
</evidence>
<organism evidence="8 9">
    <name type="scientific">Streptomyces griseus</name>
    <dbReference type="NCBI Taxonomy" id="1911"/>
    <lineage>
        <taxon>Bacteria</taxon>
        <taxon>Bacillati</taxon>
        <taxon>Actinomycetota</taxon>
        <taxon>Actinomycetes</taxon>
        <taxon>Kitasatosporales</taxon>
        <taxon>Streptomycetaceae</taxon>
        <taxon>Streptomyces</taxon>
    </lineage>
</organism>
<dbReference type="FunFam" id="1.10.630.10:FF:000018">
    <property type="entry name" value="Cytochrome P450 monooxygenase"/>
    <property type="match status" value="1"/>
</dbReference>
<evidence type="ECO:0000256" key="4">
    <source>
        <dbReference type="ARBA" id="ARBA00023002"/>
    </source>
</evidence>
<keyword evidence="2 7" id="KW-0349">Heme</keyword>
<dbReference type="EC" id="1.14.-.-" evidence="8"/>
<dbReference type="PROSITE" id="PS00086">
    <property type="entry name" value="CYTOCHROME_P450"/>
    <property type="match status" value="1"/>
</dbReference>
<dbReference type="GO" id="GO:0005506">
    <property type="term" value="F:iron ion binding"/>
    <property type="evidence" value="ECO:0007669"/>
    <property type="project" value="InterPro"/>
</dbReference>
<comment type="similarity">
    <text evidence="1 7">Belongs to the cytochrome P450 family.</text>
</comment>
<evidence type="ECO:0000256" key="6">
    <source>
        <dbReference type="ARBA" id="ARBA00023033"/>
    </source>
</evidence>
<protein>
    <submittedName>
        <fullName evidence="8">Cytochrome P450</fullName>
        <ecNumber evidence="8">1.14.-.-</ecNumber>
    </submittedName>
</protein>
<sequence length="427" mass="47322">MSVRPEESRCPFSGDEPVVPAQYVTSPGFDPHAAAARLRERGPVHPIDFPAGSADHAYVVVDHASVMRGFGDPDISKTLEAAPAWFREQTVRSSSVLASNMLLADPPEHTRLRKLVSRAFLPRRMELLRPRVQEITDDLIDAFPETGEFDLLEAFALPLPMMVICAFLGVPYADRDRFIDWGRVLSQDPGQEGEAALERKRVNDQVEEYFTDVLAQRRARPREDLLGDLVRAADEDDMFTDEELVSTAIFLVIAGHKTTANLVGNGVWSLLRHPEQLELLRANPELTDSAIEEFLRYEGSVDRGTLRTTARDLTLGGQAVPEGSFVHLSVSAANRDPAVFDDPDRFDITRSPNRHMTFGHGPHFCAGAPLARLEGRIAFETLLRRVPDLACTVPPETLPWVADSSISRGLERLPVRIVGKRPRAGAA</sequence>
<proteinExistence type="inferred from homology"/>
<dbReference type="InterPro" id="IPR036396">
    <property type="entry name" value="Cyt_P450_sf"/>
</dbReference>
<dbReference type="PANTHER" id="PTHR46696:SF1">
    <property type="entry name" value="CYTOCHROME P450 YJIB-RELATED"/>
    <property type="match status" value="1"/>
</dbReference>
<evidence type="ECO:0000256" key="5">
    <source>
        <dbReference type="ARBA" id="ARBA00023004"/>
    </source>
</evidence>
<evidence type="ECO:0000256" key="3">
    <source>
        <dbReference type="ARBA" id="ARBA00022723"/>
    </source>
</evidence>
<accession>A0A380N9U1</accession>
<dbReference type="CDD" id="cd11029">
    <property type="entry name" value="CYP107-like"/>
    <property type="match status" value="1"/>
</dbReference>
<reference evidence="8 9" key="1">
    <citation type="submission" date="2018-06" db="EMBL/GenBank/DDBJ databases">
        <authorList>
            <consortium name="Pathogen Informatics"/>
            <person name="Doyle S."/>
        </authorList>
    </citation>
    <scope>NUCLEOTIDE SEQUENCE [LARGE SCALE GENOMIC DNA]</scope>
    <source>
        <strain evidence="8 9">NCTC7807</strain>
    </source>
</reference>
<evidence type="ECO:0000256" key="1">
    <source>
        <dbReference type="ARBA" id="ARBA00010617"/>
    </source>
</evidence>
<name>A0A380N9U1_STRGR</name>
<dbReference type="Proteomes" id="UP000254150">
    <property type="component" value="Unassembled WGS sequence"/>
</dbReference>
<dbReference type="PRINTS" id="PR00359">
    <property type="entry name" value="BP450"/>
</dbReference>
<dbReference type="AlphaFoldDB" id="A0A380N9U1"/>
<dbReference type="InterPro" id="IPR001128">
    <property type="entry name" value="Cyt_P450"/>
</dbReference>
<gene>
    <name evidence="8" type="ORF">NCTC7807_01882</name>
</gene>
<evidence type="ECO:0000256" key="7">
    <source>
        <dbReference type="RuleBase" id="RU000461"/>
    </source>
</evidence>
<dbReference type="SUPFAM" id="SSF48264">
    <property type="entry name" value="Cytochrome P450"/>
    <property type="match status" value="1"/>
</dbReference>
<keyword evidence="5 7" id="KW-0408">Iron</keyword>
<dbReference type="GO" id="GO:0020037">
    <property type="term" value="F:heme binding"/>
    <property type="evidence" value="ECO:0007669"/>
    <property type="project" value="InterPro"/>
</dbReference>
<evidence type="ECO:0000256" key="2">
    <source>
        <dbReference type="ARBA" id="ARBA00022617"/>
    </source>
</evidence>
<dbReference type="InterPro" id="IPR017972">
    <property type="entry name" value="Cyt_P450_CS"/>
</dbReference>
<dbReference type="Pfam" id="PF00067">
    <property type="entry name" value="p450"/>
    <property type="match status" value="1"/>
</dbReference>
<dbReference type="GO" id="GO:0004497">
    <property type="term" value="F:monooxygenase activity"/>
    <property type="evidence" value="ECO:0007669"/>
    <property type="project" value="UniProtKB-KW"/>
</dbReference>
<keyword evidence="3 7" id="KW-0479">Metal-binding</keyword>
<dbReference type="Gene3D" id="1.10.630.10">
    <property type="entry name" value="Cytochrome P450"/>
    <property type="match status" value="1"/>
</dbReference>
<keyword evidence="6 7" id="KW-0503">Monooxygenase</keyword>
<dbReference type="EMBL" id="UHID01000005">
    <property type="protein sequence ID" value="SUP34984.1"/>
    <property type="molecule type" value="Genomic_DNA"/>
</dbReference>